<dbReference type="Proteomes" id="UP000527143">
    <property type="component" value="Unassembled WGS sequence"/>
</dbReference>
<sequence length="44" mass="4911">MCAEGRHRSSTHSGDTRIKGSRAEVFKVAHGRSNHCTRDMVMIP</sequence>
<feature type="compositionally biased region" description="Basic and acidic residues" evidence="1">
    <location>
        <begin position="14"/>
        <end position="23"/>
    </location>
</feature>
<accession>A0A840YH29</accession>
<name>A0A840YH29_9SPHN</name>
<reference evidence="2 3" key="1">
    <citation type="submission" date="2020-08" db="EMBL/GenBank/DDBJ databases">
        <title>Genomic Encyclopedia of Type Strains, Phase IV (KMG-IV): sequencing the most valuable type-strain genomes for metagenomic binning, comparative biology and taxonomic classification.</title>
        <authorList>
            <person name="Goeker M."/>
        </authorList>
    </citation>
    <scope>NUCLEOTIDE SEQUENCE [LARGE SCALE GENOMIC DNA]</scope>
    <source>
        <strain evidence="2 3">DSM 26736</strain>
    </source>
</reference>
<dbReference type="EMBL" id="JACIJF010000013">
    <property type="protein sequence ID" value="MBB5712184.1"/>
    <property type="molecule type" value="Genomic_DNA"/>
</dbReference>
<proteinExistence type="predicted"/>
<organism evidence="2 3">
    <name type="scientific">Sphingomonas xinjiangensis</name>
    <dbReference type="NCBI Taxonomy" id="643568"/>
    <lineage>
        <taxon>Bacteria</taxon>
        <taxon>Pseudomonadati</taxon>
        <taxon>Pseudomonadota</taxon>
        <taxon>Alphaproteobacteria</taxon>
        <taxon>Sphingomonadales</taxon>
        <taxon>Sphingomonadaceae</taxon>
        <taxon>Sphingomonas</taxon>
    </lineage>
</organism>
<comment type="caution">
    <text evidence="2">The sequence shown here is derived from an EMBL/GenBank/DDBJ whole genome shotgun (WGS) entry which is preliminary data.</text>
</comment>
<evidence type="ECO:0000313" key="3">
    <source>
        <dbReference type="Proteomes" id="UP000527143"/>
    </source>
</evidence>
<keyword evidence="3" id="KW-1185">Reference proteome</keyword>
<evidence type="ECO:0000313" key="2">
    <source>
        <dbReference type="EMBL" id="MBB5712184.1"/>
    </source>
</evidence>
<dbReference type="AlphaFoldDB" id="A0A840YH29"/>
<feature type="region of interest" description="Disordered" evidence="1">
    <location>
        <begin position="1"/>
        <end position="23"/>
    </location>
</feature>
<evidence type="ECO:0000256" key="1">
    <source>
        <dbReference type="SAM" id="MobiDB-lite"/>
    </source>
</evidence>
<protein>
    <submittedName>
        <fullName evidence="2">Uncharacterized protein</fullName>
    </submittedName>
</protein>
<gene>
    <name evidence="2" type="ORF">FHT02_003441</name>
</gene>